<name>A0A0L0UJJ5_9BASI</name>
<comment type="caution">
    <text evidence="1">The sequence shown here is derived from an EMBL/GenBank/DDBJ whole genome shotgun (WGS) entry which is preliminary data.</text>
</comment>
<keyword evidence="2" id="KW-1185">Reference proteome</keyword>
<evidence type="ECO:0000313" key="1">
    <source>
        <dbReference type="EMBL" id="KNE87208.1"/>
    </source>
</evidence>
<sequence>GPEIADAGIFADSRASTSVHELKISRSINGYPLPGGAFVRFRDNHRPVYARVGVSMISTEQACSQKPWRTLEFDFEKHKREARDAWKAKMINIKIETDGVDQSM</sequence>
<feature type="non-terminal residue" evidence="1">
    <location>
        <position position="104"/>
    </location>
</feature>
<dbReference type="Gene3D" id="2.70.98.10">
    <property type="match status" value="1"/>
</dbReference>
<evidence type="ECO:0000313" key="2">
    <source>
        <dbReference type="Proteomes" id="UP000054564"/>
    </source>
</evidence>
<proteinExistence type="predicted"/>
<accession>A0A0L0UJJ5</accession>
<feature type="non-terminal residue" evidence="1">
    <location>
        <position position="1"/>
    </location>
</feature>
<dbReference type="GO" id="GO:0030246">
    <property type="term" value="F:carbohydrate binding"/>
    <property type="evidence" value="ECO:0007669"/>
    <property type="project" value="InterPro"/>
</dbReference>
<dbReference type="AlphaFoldDB" id="A0A0L0UJJ5"/>
<reference evidence="2" key="1">
    <citation type="submission" date="2014-03" db="EMBL/GenBank/DDBJ databases">
        <title>The Genome Sequence of Puccinia striiformis f. sp. tritici PST-78.</title>
        <authorList>
            <consortium name="The Broad Institute Genome Sequencing Platform"/>
            <person name="Cuomo C."/>
            <person name="Hulbert S."/>
            <person name="Chen X."/>
            <person name="Walker B."/>
            <person name="Young S.K."/>
            <person name="Zeng Q."/>
            <person name="Gargeya S."/>
            <person name="Fitzgerald M."/>
            <person name="Haas B."/>
            <person name="Abouelleil A."/>
            <person name="Alvarado L."/>
            <person name="Arachchi H.M."/>
            <person name="Berlin A.M."/>
            <person name="Chapman S.B."/>
            <person name="Goldberg J."/>
            <person name="Griggs A."/>
            <person name="Gujja S."/>
            <person name="Hansen M."/>
            <person name="Howarth C."/>
            <person name="Imamovic A."/>
            <person name="Larimer J."/>
            <person name="McCowan C."/>
            <person name="Montmayeur A."/>
            <person name="Murphy C."/>
            <person name="Neiman D."/>
            <person name="Pearson M."/>
            <person name="Priest M."/>
            <person name="Roberts A."/>
            <person name="Saif S."/>
            <person name="Shea T."/>
            <person name="Sisk P."/>
            <person name="Sykes S."/>
            <person name="Wortman J."/>
            <person name="Nusbaum C."/>
            <person name="Birren B."/>
        </authorList>
    </citation>
    <scope>NUCLEOTIDE SEQUENCE [LARGE SCALE GENOMIC DNA]</scope>
    <source>
        <strain evidence="2">race PST-78</strain>
    </source>
</reference>
<organism evidence="1 2">
    <name type="scientific">Puccinia striiformis f. sp. tritici PST-78</name>
    <dbReference type="NCBI Taxonomy" id="1165861"/>
    <lineage>
        <taxon>Eukaryota</taxon>
        <taxon>Fungi</taxon>
        <taxon>Dikarya</taxon>
        <taxon>Basidiomycota</taxon>
        <taxon>Pucciniomycotina</taxon>
        <taxon>Pucciniomycetes</taxon>
        <taxon>Pucciniales</taxon>
        <taxon>Pucciniaceae</taxon>
        <taxon>Puccinia</taxon>
    </lineage>
</organism>
<dbReference type="Proteomes" id="UP000054564">
    <property type="component" value="Unassembled WGS sequence"/>
</dbReference>
<gene>
    <name evidence="1" type="ORF">PSTG_19411</name>
</gene>
<protein>
    <submittedName>
        <fullName evidence="1">Uncharacterized protein</fullName>
    </submittedName>
</protein>
<dbReference type="EMBL" id="AJIL01006289">
    <property type="protein sequence ID" value="KNE87208.1"/>
    <property type="molecule type" value="Genomic_DNA"/>
</dbReference>
<dbReference type="STRING" id="1165861.A0A0L0UJJ5"/>
<dbReference type="InterPro" id="IPR014718">
    <property type="entry name" value="GH-type_carb-bd"/>
</dbReference>